<keyword evidence="2" id="KW-1185">Reference proteome</keyword>
<dbReference type="AlphaFoldDB" id="A0A9P9BI04"/>
<reference evidence="1" key="1">
    <citation type="journal article" date="2021" name="Nat. Commun.">
        <title>Genetic determinants of endophytism in the Arabidopsis root mycobiome.</title>
        <authorList>
            <person name="Mesny F."/>
            <person name="Miyauchi S."/>
            <person name="Thiergart T."/>
            <person name="Pickel B."/>
            <person name="Atanasova L."/>
            <person name="Karlsson M."/>
            <person name="Huettel B."/>
            <person name="Barry K.W."/>
            <person name="Haridas S."/>
            <person name="Chen C."/>
            <person name="Bauer D."/>
            <person name="Andreopoulos W."/>
            <person name="Pangilinan J."/>
            <person name="LaButti K."/>
            <person name="Riley R."/>
            <person name="Lipzen A."/>
            <person name="Clum A."/>
            <person name="Drula E."/>
            <person name="Henrissat B."/>
            <person name="Kohler A."/>
            <person name="Grigoriev I.V."/>
            <person name="Martin F.M."/>
            <person name="Hacquard S."/>
        </authorList>
    </citation>
    <scope>NUCLEOTIDE SEQUENCE</scope>
    <source>
        <strain evidence="1">MPI-CAGE-CH-0230</strain>
    </source>
</reference>
<accession>A0A9P9BI04</accession>
<dbReference type="Proteomes" id="UP000756346">
    <property type="component" value="Unassembled WGS sequence"/>
</dbReference>
<evidence type="ECO:0000313" key="2">
    <source>
        <dbReference type="Proteomes" id="UP000756346"/>
    </source>
</evidence>
<gene>
    <name evidence="1" type="ORF">B0I36DRAFT_399226</name>
</gene>
<protein>
    <submittedName>
        <fullName evidence="1">Uncharacterized protein</fullName>
    </submittedName>
</protein>
<dbReference type="RefSeq" id="XP_046004842.1">
    <property type="nucleotide sequence ID" value="XM_046161635.1"/>
</dbReference>
<proteinExistence type="predicted"/>
<sequence>MSPSLGKAVPLKLDFPIPVAESGCKIRIARKSSYVELVAPMDTDAWKSSPALLYPVLLNGHSPTAWNMPYLNLHNLPILDVSQHDKMQWLITHALILVSLTALACCALRWKPVFLSSYCFLIPS</sequence>
<dbReference type="GeneID" id="70191181"/>
<organism evidence="1 2">
    <name type="scientific">Microdochium trichocladiopsis</name>
    <dbReference type="NCBI Taxonomy" id="1682393"/>
    <lineage>
        <taxon>Eukaryota</taxon>
        <taxon>Fungi</taxon>
        <taxon>Dikarya</taxon>
        <taxon>Ascomycota</taxon>
        <taxon>Pezizomycotina</taxon>
        <taxon>Sordariomycetes</taxon>
        <taxon>Xylariomycetidae</taxon>
        <taxon>Xylariales</taxon>
        <taxon>Microdochiaceae</taxon>
        <taxon>Microdochium</taxon>
    </lineage>
</organism>
<dbReference type="OrthoDB" id="432970at2759"/>
<name>A0A9P9BI04_9PEZI</name>
<dbReference type="EMBL" id="JAGTJQ010000014">
    <property type="protein sequence ID" value="KAH7012577.1"/>
    <property type="molecule type" value="Genomic_DNA"/>
</dbReference>
<evidence type="ECO:0000313" key="1">
    <source>
        <dbReference type="EMBL" id="KAH7012577.1"/>
    </source>
</evidence>
<comment type="caution">
    <text evidence="1">The sequence shown here is derived from an EMBL/GenBank/DDBJ whole genome shotgun (WGS) entry which is preliminary data.</text>
</comment>